<dbReference type="InterPro" id="IPR036188">
    <property type="entry name" value="FAD/NAD-bd_sf"/>
</dbReference>
<dbReference type="SUPFAM" id="SSF55424">
    <property type="entry name" value="FAD/NAD-linked reductases, dimerisation (C-terminal) domain"/>
    <property type="match status" value="1"/>
</dbReference>
<evidence type="ECO:0000313" key="8">
    <source>
        <dbReference type="Proteomes" id="UP000638188"/>
    </source>
</evidence>
<proteinExistence type="inferred from homology"/>
<dbReference type="Gene3D" id="3.50.50.60">
    <property type="entry name" value="FAD/NAD(P)-binding domain"/>
    <property type="match status" value="2"/>
</dbReference>
<evidence type="ECO:0000259" key="6">
    <source>
        <dbReference type="Pfam" id="PF07992"/>
    </source>
</evidence>
<evidence type="ECO:0000259" key="5">
    <source>
        <dbReference type="Pfam" id="PF02852"/>
    </source>
</evidence>
<evidence type="ECO:0000256" key="3">
    <source>
        <dbReference type="ARBA" id="ARBA00022630"/>
    </source>
</evidence>
<dbReference type="InterPro" id="IPR016156">
    <property type="entry name" value="FAD/NAD-linked_Rdtase_dimer_sf"/>
</dbReference>
<dbReference type="SUPFAM" id="SSF51905">
    <property type="entry name" value="FAD/NAD(P)-binding domain"/>
    <property type="match status" value="1"/>
</dbReference>
<dbReference type="Pfam" id="PF02852">
    <property type="entry name" value="Pyr_redox_dim"/>
    <property type="match status" value="1"/>
</dbReference>
<dbReference type="InterPro" id="IPR023753">
    <property type="entry name" value="FAD/NAD-binding_dom"/>
</dbReference>
<comment type="caution">
    <text evidence="7">The sequence shown here is derived from an EMBL/GenBank/DDBJ whole genome shotgun (WGS) entry which is preliminary data.</text>
</comment>
<evidence type="ECO:0000313" key="7">
    <source>
        <dbReference type="EMBL" id="GGC88993.1"/>
    </source>
</evidence>
<dbReference type="PANTHER" id="PTHR43014:SF4">
    <property type="entry name" value="PYRIDINE NUCLEOTIDE-DISULFIDE OXIDOREDUCTASE RCLA-RELATED"/>
    <property type="match status" value="1"/>
</dbReference>
<name>A0ABQ1P1E6_9GAMM</name>
<evidence type="ECO:0000256" key="2">
    <source>
        <dbReference type="ARBA" id="ARBA00007532"/>
    </source>
</evidence>
<keyword evidence="3" id="KW-0285">Flavoprotein</keyword>
<organism evidence="7 8">
    <name type="scientific">Halopseudomonas salina</name>
    <dbReference type="NCBI Taxonomy" id="1323744"/>
    <lineage>
        <taxon>Bacteria</taxon>
        <taxon>Pseudomonadati</taxon>
        <taxon>Pseudomonadota</taxon>
        <taxon>Gammaproteobacteria</taxon>
        <taxon>Pseudomonadales</taxon>
        <taxon>Pseudomonadaceae</taxon>
        <taxon>Halopseudomonas</taxon>
    </lineage>
</organism>
<comment type="similarity">
    <text evidence="2">Belongs to the class-I pyridine nucleotide-disulfide oxidoreductase family.</text>
</comment>
<dbReference type="Gene3D" id="3.30.390.30">
    <property type="match status" value="1"/>
</dbReference>
<dbReference type="PANTHER" id="PTHR43014">
    <property type="entry name" value="MERCURIC REDUCTASE"/>
    <property type="match status" value="1"/>
</dbReference>
<reference evidence="8" key="1">
    <citation type="journal article" date="2019" name="Int. J. Syst. Evol. Microbiol.">
        <title>The Global Catalogue of Microorganisms (GCM) 10K type strain sequencing project: providing services to taxonomists for standard genome sequencing and annotation.</title>
        <authorList>
            <consortium name="The Broad Institute Genomics Platform"/>
            <consortium name="The Broad Institute Genome Sequencing Center for Infectious Disease"/>
            <person name="Wu L."/>
            <person name="Ma J."/>
        </authorList>
    </citation>
    <scope>NUCLEOTIDE SEQUENCE [LARGE SCALE GENOMIC DNA]</scope>
    <source>
        <strain evidence="8">CGMCC 1.12482</strain>
    </source>
</reference>
<dbReference type="PRINTS" id="PR00411">
    <property type="entry name" value="PNDRDTASEI"/>
</dbReference>
<dbReference type="PRINTS" id="PR00368">
    <property type="entry name" value="FADPNR"/>
</dbReference>
<protein>
    <submittedName>
        <fullName evidence="7">Dihydrolipoyl dehydrogenase</fullName>
    </submittedName>
</protein>
<dbReference type="InterPro" id="IPR001100">
    <property type="entry name" value="Pyr_nuc-diS_OxRdtase"/>
</dbReference>
<sequence>MAEHWDVIIIGAGTAGLAALREVSKETDKVLMINAGAYGTTCARVGCMPSKVLIESARALHDCNKLAGVGIRGGQHVAADIPAMLQHVRKLRDHFVSGTLEATATLGKRNIQGLARLLGPQTVEVEGQTHHAERIILATGSSPVMPAPWKALGDRVLTTDTFFEQKTLPERMAVIGLGPIGLEMAQAMAYLGIEVHAFDKSTSLAGISDPEVSKALREALEKDFSIHTGADVSLHADGDGVRVDTGAFSILVDRVLVAVGRKPNIDSLNLAALGVPLDERGMPPFDPATTQIGELPVYIAGDVNQHAPILHEAADEGYIAAHNAMADKPTAFPRRTPMGVVFIEPGVAFVGQRFAELDADALIGEASFVRQGRAVAAQRNQGLMRIYARGKDAVLIGAEMCVPAAEHMAHLLGLAISEGLTVHQVLRMPFYHPVLEEGLRSALRAIVKQVPCNDADLAKCGEFRIQALD</sequence>
<keyword evidence="8" id="KW-1185">Reference proteome</keyword>
<evidence type="ECO:0000256" key="4">
    <source>
        <dbReference type="ARBA" id="ARBA00022827"/>
    </source>
</evidence>
<dbReference type="EMBL" id="BMFF01000001">
    <property type="protein sequence ID" value="GGC88993.1"/>
    <property type="molecule type" value="Genomic_DNA"/>
</dbReference>
<dbReference type="PIRSF" id="PIRSF000350">
    <property type="entry name" value="Mercury_reductase_MerA"/>
    <property type="match status" value="1"/>
</dbReference>
<keyword evidence="4" id="KW-0274">FAD</keyword>
<accession>A0ABQ1P1E6</accession>
<evidence type="ECO:0000256" key="1">
    <source>
        <dbReference type="ARBA" id="ARBA00001974"/>
    </source>
</evidence>
<gene>
    <name evidence="7" type="ORF">GCM10007418_05820</name>
</gene>
<dbReference type="InterPro" id="IPR004099">
    <property type="entry name" value="Pyr_nucl-diS_OxRdtase_dimer"/>
</dbReference>
<comment type="cofactor">
    <cofactor evidence="1">
        <name>FAD</name>
        <dbReference type="ChEBI" id="CHEBI:57692"/>
    </cofactor>
</comment>
<dbReference type="NCBIfam" id="NF004939">
    <property type="entry name" value="PRK06292.1-1"/>
    <property type="match status" value="1"/>
</dbReference>
<dbReference type="Pfam" id="PF07992">
    <property type="entry name" value="Pyr_redox_2"/>
    <property type="match status" value="1"/>
</dbReference>
<dbReference type="RefSeq" id="WP_150277327.1">
    <property type="nucleotide sequence ID" value="NZ_BMFF01000001.1"/>
</dbReference>
<dbReference type="Proteomes" id="UP000638188">
    <property type="component" value="Unassembled WGS sequence"/>
</dbReference>
<feature type="domain" description="FAD/NAD(P)-binding" evidence="6">
    <location>
        <begin position="6"/>
        <end position="317"/>
    </location>
</feature>
<feature type="domain" description="Pyridine nucleotide-disulphide oxidoreductase dimerisation" evidence="5">
    <location>
        <begin position="339"/>
        <end position="441"/>
    </location>
</feature>